<feature type="compositionally biased region" description="Basic residues" evidence="3">
    <location>
        <begin position="147"/>
        <end position="167"/>
    </location>
</feature>
<dbReference type="VEuPathDB" id="AmoebaDB:ACA1_356140"/>
<feature type="region of interest" description="Disordered" evidence="3">
    <location>
        <begin position="556"/>
        <end position="589"/>
    </location>
</feature>
<evidence type="ECO:0000256" key="3">
    <source>
        <dbReference type="SAM" id="MobiDB-lite"/>
    </source>
</evidence>
<feature type="compositionally biased region" description="Low complexity" evidence="3">
    <location>
        <begin position="177"/>
        <end position="190"/>
    </location>
</feature>
<dbReference type="GeneID" id="14925332"/>
<dbReference type="PROSITE" id="PS50009">
    <property type="entry name" value="RASGEF_CAT"/>
    <property type="match status" value="1"/>
</dbReference>
<dbReference type="PANTHER" id="PTHR23113:SF366">
    <property type="entry name" value="RAS GUANINE NUCLEOTIDE EXCHANGE FACTOR R"/>
    <property type="match status" value="1"/>
</dbReference>
<dbReference type="InterPro" id="IPR008937">
    <property type="entry name" value="Ras-like_GEF"/>
</dbReference>
<feature type="domain" description="N-terminal Ras-GEF" evidence="5">
    <location>
        <begin position="1458"/>
        <end position="1591"/>
    </location>
</feature>
<evidence type="ECO:0000259" key="4">
    <source>
        <dbReference type="PROSITE" id="PS50009"/>
    </source>
</evidence>
<dbReference type="EMBL" id="KB007831">
    <property type="protein sequence ID" value="ELR24313.1"/>
    <property type="molecule type" value="Genomic_DNA"/>
</dbReference>
<accession>L8HHY3</accession>
<dbReference type="SMART" id="SM00147">
    <property type="entry name" value="RasGEF"/>
    <property type="match status" value="1"/>
</dbReference>
<name>L8HHY3_ACACF</name>
<feature type="domain" description="Ras-GEF" evidence="4">
    <location>
        <begin position="1639"/>
        <end position="1869"/>
    </location>
</feature>
<dbReference type="Gene3D" id="1.20.870.10">
    <property type="entry name" value="Son of sevenless (SoS) protein Chain: S domain 1"/>
    <property type="match status" value="1"/>
</dbReference>
<evidence type="ECO:0000313" key="6">
    <source>
        <dbReference type="EMBL" id="ELR24313.1"/>
    </source>
</evidence>
<dbReference type="InterPro" id="IPR036964">
    <property type="entry name" value="RASGEF_cat_dom_sf"/>
</dbReference>
<dbReference type="InterPro" id="IPR000651">
    <property type="entry name" value="Ras-like_Gua-exchang_fac_N"/>
</dbReference>
<feature type="compositionally biased region" description="Basic and acidic residues" evidence="3">
    <location>
        <begin position="196"/>
        <end position="216"/>
    </location>
</feature>
<dbReference type="RefSeq" id="XP_004354010.1">
    <property type="nucleotide sequence ID" value="XM_004353958.1"/>
</dbReference>
<dbReference type="CDD" id="cd06224">
    <property type="entry name" value="REM"/>
    <property type="match status" value="1"/>
</dbReference>
<reference evidence="6 7" key="1">
    <citation type="journal article" date="2013" name="Genome Biol.">
        <title>Genome of Acanthamoeba castellanii highlights extensive lateral gene transfer and early evolution of tyrosine kinase signaling.</title>
        <authorList>
            <person name="Clarke M."/>
            <person name="Lohan A.J."/>
            <person name="Liu B."/>
            <person name="Lagkouvardos I."/>
            <person name="Roy S."/>
            <person name="Zafar N."/>
            <person name="Bertelli C."/>
            <person name="Schilde C."/>
            <person name="Kianianmomeni A."/>
            <person name="Burglin T.R."/>
            <person name="Frech C."/>
            <person name="Turcotte B."/>
            <person name="Kopec K.O."/>
            <person name="Synnott J.M."/>
            <person name="Choo C."/>
            <person name="Paponov I."/>
            <person name="Finkler A."/>
            <person name="Soon Heng Tan C."/>
            <person name="Hutchins A.P."/>
            <person name="Weinmeier T."/>
            <person name="Rattei T."/>
            <person name="Chu J.S."/>
            <person name="Gimenez G."/>
            <person name="Irimia M."/>
            <person name="Rigden D.J."/>
            <person name="Fitzpatrick D.A."/>
            <person name="Lorenzo-Morales J."/>
            <person name="Bateman A."/>
            <person name="Chiu C.H."/>
            <person name="Tang P."/>
            <person name="Hegemann P."/>
            <person name="Fromm H."/>
            <person name="Raoult D."/>
            <person name="Greub G."/>
            <person name="Miranda-Saavedra D."/>
            <person name="Chen N."/>
            <person name="Nash P."/>
            <person name="Ginger M.L."/>
            <person name="Horn M."/>
            <person name="Schaap P."/>
            <person name="Caler L."/>
            <person name="Loftus B."/>
        </authorList>
    </citation>
    <scope>NUCLEOTIDE SEQUENCE [LARGE SCALE GENOMIC DNA]</scope>
    <source>
        <strain evidence="6 7">Neff</strain>
    </source>
</reference>
<feature type="compositionally biased region" description="Low complexity" evidence="3">
    <location>
        <begin position="528"/>
        <end position="544"/>
    </location>
</feature>
<dbReference type="InterPro" id="IPR001895">
    <property type="entry name" value="RASGEF_cat_dom"/>
</dbReference>
<dbReference type="Proteomes" id="UP000011083">
    <property type="component" value="Unassembled WGS sequence"/>
</dbReference>
<dbReference type="PROSITE" id="PS50212">
    <property type="entry name" value="RASGEF_NTER"/>
    <property type="match status" value="1"/>
</dbReference>
<dbReference type="STRING" id="1257118.L8HHY3"/>
<feature type="region of interest" description="Disordered" evidence="3">
    <location>
        <begin position="482"/>
        <end position="544"/>
    </location>
</feature>
<feature type="region of interest" description="Disordered" evidence="3">
    <location>
        <begin position="1"/>
        <end position="29"/>
    </location>
</feature>
<dbReference type="Gene3D" id="1.10.840.10">
    <property type="entry name" value="Ras guanine-nucleotide exchange factors catalytic domain"/>
    <property type="match status" value="1"/>
</dbReference>
<feature type="compositionally biased region" description="Low complexity" evidence="3">
    <location>
        <begin position="49"/>
        <end position="67"/>
    </location>
</feature>
<dbReference type="KEGG" id="acan:ACA1_356140"/>
<feature type="region of interest" description="Disordered" evidence="3">
    <location>
        <begin position="607"/>
        <end position="633"/>
    </location>
</feature>
<dbReference type="InterPro" id="IPR023578">
    <property type="entry name" value="Ras_GEF_dom_sf"/>
</dbReference>
<dbReference type="GO" id="GO:0005085">
    <property type="term" value="F:guanyl-nucleotide exchange factor activity"/>
    <property type="evidence" value="ECO:0007669"/>
    <property type="project" value="UniProtKB-KW"/>
</dbReference>
<dbReference type="PANTHER" id="PTHR23113">
    <property type="entry name" value="GUANINE NUCLEOTIDE EXCHANGE FACTOR"/>
    <property type="match status" value="1"/>
</dbReference>
<feature type="region of interest" description="Disordered" evidence="3">
    <location>
        <begin position="49"/>
        <end position="216"/>
    </location>
</feature>
<evidence type="ECO:0000313" key="7">
    <source>
        <dbReference type="Proteomes" id="UP000011083"/>
    </source>
</evidence>
<protein>
    <submittedName>
        <fullName evidence="6">RasGEF domain containing protein</fullName>
    </submittedName>
</protein>
<keyword evidence="1 2" id="KW-0344">Guanine-nucleotide releasing factor</keyword>
<proteinExistence type="predicted"/>
<dbReference type="GO" id="GO:0007265">
    <property type="term" value="P:Ras protein signal transduction"/>
    <property type="evidence" value="ECO:0007669"/>
    <property type="project" value="TreeGrafter"/>
</dbReference>
<dbReference type="Pfam" id="PF00617">
    <property type="entry name" value="RasGEF"/>
    <property type="match status" value="1"/>
</dbReference>
<feature type="compositionally biased region" description="Basic and acidic residues" evidence="3">
    <location>
        <begin position="77"/>
        <end position="87"/>
    </location>
</feature>
<dbReference type="CDD" id="cd00155">
    <property type="entry name" value="RasGEF"/>
    <property type="match status" value="1"/>
</dbReference>
<keyword evidence="7" id="KW-1185">Reference proteome</keyword>
<evidence type="ECO:0000256" key="2">
    <source>
        <dbReference type="PROSITE-ProRule" id="PRU00168"/>
    </source>
</evidence>
<feature type="compositionally biased region" description="Polar residues" evidence="3">
    <location>
        <begin position="607"/>
        <end position="618"/>
    </location>
</feature>
<sequence length="1877" mass="205150">MEQRQWTPAISADAASPHRANRSISSYRQRPIAWADIEAAAEAGGYAIRTPSRSSALATSSSGSNNSIDEDLTSQKNEGEAQNKSDREEEAEEEKETKGNATEVEARGEGGEDASSSSKSIEPLTLDSLSIAATDEEGAPSNGSSIKVKKNSRREKKPSKKDKKKARPGPFSPPASPSSSSDLVPTSSSSGKKDKKSKEKRDREREKEKQEKERKELMVRVSVPERRMVRMVVFPVDTTVQGALEQLFMRNPLADDPGLYGLALAVDPSFGNPFASTYASSSASSSVYLSTSPLTDASLASAAAPYTPPARWLDSQQLLSSYTIRPDQVVELKKKPPPLVVTMEDRTKRSILVDPTALGGDLAEVIVEGTTEDHNKRVQELFDFDLYCVVRGSAGAGKGLGAPLSSSPLSPSMSDSFWIDRQAALQWPSSAPDRYLLQWKKRPHIIKVQPHSKTAQAGVAAKFTLKYYYDTTVKYLGAEENPEEYSLQETTAQSLRRRRRRDPSDSSSFGSGDTIAGGEGGGHRADASSGLMSSSSGVVTGLGSSSSTVKEKIQLFNSGAGPTPTTAATATATSGSSPSSATAALSGSSGNVTLGRLGSTYARTSSTMALPTSRSHGSLPTAPDAESEDGFWLDGDDTLSQYDLAPTDTLHLRINPHKVVQEPENHVNVSFAEAPDVFPVLAALFQREEARRVAAGEDQQQVHGESAAATARSHFVRQFQIDFSTTVEDLTAAIIHFLRDNAGERAEVSLEGYGLFLLRADALEKDQATLLEPSSLILPLGLSLEVTANIGPDDLVLEVKQRLDLGLALPASQTQGWFLYLCDPYNGQRTQLQDGLAALSSVIEYGPRREVKAGASTDSAARLTASRGRGKAATQHIRVRLATRAGDDDPSGSSVAGDGWRVPFHPLSSTVDNLMEDVAQLGSDPSLYSGWRNFVGAASEGEESEAGAGARGLYMEAKDEEGGVWLLDPLALVASYGVEDEDVLVLKPIGGVAGRESALPNTVIIRVNIPDRHEVVNLEARRLPERKTFTFAYSASTLVEEALSFAFQHLRHEHAKEAPEPLAGATGSGAVAGLNKPRPSLEVSGAEQYQRVEEQARWWEQQWLALETGDDSALGRRFGLFAGGAGGSFVNMASPAGTASLSATLTRPHFGGNTATWLSPLRTLASYDLTHRSVIEFQIRPIRIRVSYKNGQCLSVDVEPRCPVGELLLHCILNKPAHIKAYTKSQNLSLWHSSPDQPHGLWLMAGCPMSCYLGLAEKSTLKLSLRVHKEPCTFELVDGNTLVHCVDYSQPLKDILMAFSQKKNMHVLFKFNQRNLATLCVFARATKRRMDLAKSLRENGFLGGDASLVLVNKLVRVMSSSASIGGIQSPAVGRKGEPKRSAVEIGRRDAVQKQGLKASEELQQFLELAEKEDLQRDDNNAASEVDEGWIAAAERAGLGTNIWKEPADSPDNLVLDPKTGKVSAATLNKLVMRMTATTSSEDYDPKFMQAFLITYQSFTTPVVLLNKLLERYHVPTSTCEPGMSEAEWREKVVFPIQFRVVNILNQWLDTCFDDFDAFLVTKLNKFIQLSLPADGHSPLAKKLAKTLIKKAPHPSLPLSLSFFTSADPKKLERIFAQAPPTPKVPRNLYSPNLNFFDIDDEEIARQITLIEYSMFAQIKHKELLQQAWNNPKLQHLSPNVLAFVGRFNVVSGWVSSMIVKVELLRNRVRMMTKIVNIAKCLYALNNFSSLMAFIAGWNTSSVIRLKWTMKDLPKKTIELRDMLEGVMSCDFSWRAYRTAIHEAKPPCLPYIGVYLQDLIFIEEGNPDNLGDLINFSKRELVASAIRELQQYQQQAYNLLEVPRISALFVNLPTKSDDELYNLSLKREPRGADRSAIA</sequence>
<dbReference type="GO" id="GO:0005886">
    <property type="term" value="C:plasma membrane"/>
    <property type="evidence" value="ECO:0007669"/>
    <property type="project" value="TreeGrafter"/>
</dbReference>
<evidence type="ECO:0000259" key="5">
    <source>
        <dbReference type="PROSITE" id="PS50212"/>
    </source>
</evidence>
<dbReference type="SMART" id="SM00229">
    <property type="entry name" value="RasGEFN"/>
    <property type="match status" value="1"/>
</dbReference>
<dbReference type="OrthoDB" id="546434at2759"/>
<feature type="region of interest" description="Disordered" evidence="3">
    <location>
        <begin position="1056"/>
        <end position="1077"/>
    </location>
</feature>
<dbReference type="SUPFAM" id="SSF48366">
    <property type="entry name" value="Ras GEF"/>
    <property type="match status" value="1"/>
</dbReference>
<dbReference type="Pfam" id="PF00618">
    <property type="entry name" value="RasGEF_N"/>
    <property type="match status" value="1"/>
</dbReference>
<evidence type="ECO:0000256" key="1">
    <source>
        <dbReference type="ARBA" id="ARBA00022658"/>
    </source>
</evidence>
<gene>
    <name evidence="6" type="ORF">ACA1_356140</name>
</gene>
<feature type="compositionally biased region" description="Low complexity" evidence="3">
    <location>
        <begin position="558"/>
        <end position="589"/>
    </location>
</feature>
<organism evidence="6 7">
    <name type="scientific">Acanthamoeba castellanii (strain ATCC 30010 / Neff)</name>
    <dbReference type="NCBI Taxonomy" id="1257118"/>
    <lineage>
        <taxon>Eukaryota</taxon>
        <taxon>Amoebozoa</taxon>
        <taxon>Discosea</taxon>
        <taxon>Longamoebia</taxon>
        <taxon>Centramoebida</taxon>
        <taxon>Acanthamoebidae</taxon>
        <taxon>Acanthamoeba</taxon>
    </lineage>
</organism>